<proteinExistence type="predicted"/>
<sequence>MNYMKQPMQNPKDISDPTTAIDTTLALMAKAFTLNNTTLTNNNQKSSSNPSNMQIASPGMNMDQDRHMLMVEDNVGNQFRPNVVQNVRNQISQEEEAGIQSTQEEFKFMAAADASEENERVKTNCILENNLQQASTPGTQSDKALVYDSNESAEAQTKTIIDSLQTKLHDTIYKNAKLRAQLFDKVSKQKDTTHETSTNNKFAKQSILGKLTSSSRPKLYVVTPLRKSKAIPKIDESYALSKLVTSNLVPIPTESKVVKNDNVISSEIFRINHFKASRVDNFVPNKHVKPSVMTKPITVPQPHVITKNDVNSKTNGFSPKDVKSTARNRRPLLRNNPKNDKSWKVYLVICSMNYSNGENQFVLNSSAVTTADTSDKRQQQQDSTSSTSTLATTITADGNFDW</sequence>
<name>A0A6L2LHS3_TANCI</name>
<dbReference type="AlphaFoldDB" id="A0A6L2LHS3"/>
<dbReference type="EMBL" id="BKCJ010004216">
    <property type="protein sequence ID" value="GEU59705.1"/>
    <property type="molecule type" value="Genomic_DNA"/>
</dbReference>
<feature type="region of interest" description="Disordered" evidence="1">
    <location>
        <begin position="307"/>
        <end position="337"/>
    </location>
</feature>
<accession>A0A6L2LHS3</accession>
<evidence type="ECO:0000313" key="2">
    <source>
        <dbReference type="EMBL" id="GEU59705.1"/>
    </source>
</evidence>
<protein>
    <submittedName>
        <fullName evidence="2">Uncharacterized protein</fullName>
    </submittedName>
</protein>
<organism evidence="2">
    <name type="scientific">Tanacetum cinerariifolium</name>
    <name type="common">Dalmatian daisy</name>
    <name type="synonym">Chrysanthemum cinerariifolium</name>
    <dbReference type="NCBI Taxonomy" id="118510"/>
    <lineage>
        <taxon>Eukaryota</taxon>
        <taxon>Viridiplantae</taxon>
        <taxon>Streptophyta</taxon>
        <taxon>Embryophyta</taxon>
        <taxon>Tracheophyta</taxon>
        <taxon>Spermatophyta</taxon>
        <taxon>Magnoliopsida</taxon>
        <taxon>eudicotyledons</taxon>
        <taxon>Gunneridae</taxon>
        <taxon>Pentapetalae</taxon>
        <taxon>asterids</taxon>
        <taxon>campanulids</taxon>
        <taxon>Asterales</taxon>
        <taxon>Asteraceae</taxon>
        <taxon>Asteroideae</taxon>
        <taxon>Anthemideae</taxon>
        <taxon>Anthemidinae</taxon>
        <taxon>Tanacetum</taxon>
    </lineage>
</organism>
<evidence type="ECO:0000256" key="1">
    <source>
        <dbReference type="SAM" id="MobiDB-lite"/>
    </source>
</evidence>
<gene>
    <name evidence="2" type="ORF">Tci_031683</name>
</gene>
<reference evidence="2" key="1">
    <citation type="journal article" date="2019" name="Sci. Rep.">
        <title>Draft genome of Tanacetum cinerariifolium, the natural source of mosquito coil.</title>
        <authorList>
            <person name="Yamashiro T."/>
            <person name="Shiraishi A."/>
            <person name="Satake H."/>
            <person name="Nakayama K."/>
        </authorList>
    </citation>
    <scope>NUCLEOTIDE SEQUENCE</scope>
</reference>
<feature type="compositionally biased region" description="Polar residues" evidence="1">
    <location>
        <begin position="308"/>
        <end position="317"/>
    </location>
</feature>
<comment type="caution">
    <text evidence="2">The sequence shown here is derived from an EMBL/GenBank/DDBJ whole genome shotgun (WGS) entry which is preliminary data.</text>
</comment>